<keyword evidence="2" id="KW-0812">Transmembrane</keyword>
<dbReference type="VEuPathDB" id="AmoebaDB:DICPUDRAFT_148690"/>
<feature type="transmembrane region" description="Helical" evidence="2">
    <location>
        <begin position="115"/>
        <end position="134"/>
    </location>
</feature>
<feature type="region of interest" description="Disordered" evidence="1">
    <location>
        <begin position="242"/>
        <end position="282"/>
    </location>
</feature>
<feature type="transmembrane region" description="Helical" evidence="2">
    <location>
        <begin position="16"/>
        <end position="35"/>
    </location>
</feature>
<gene>
    <name evidence="3" type="ORF">DICPUDRAFT_148690</name>
</gene>
<proteinExistence type="predicted"/>
<feature type="transmembrane region" description="Helical" evidence="2">
    <location>
        <begin position="85"/>
        <end position="103"/>
    </location>
</feature>
<feature type="transmembrane region" description="Helical" evidence="2">
    <location>
        <begin position="154"/>
        <end position="177"/>
    </location>
</feature>
<keyword evidence="2" id="KW-1133">Transmembrane helix</keyword>
<evidence type="ECO:0000313" key="4">
    <source>
        <dbReference type="Proteomes" id="UP000001064"/>
    </source>
</evidence>
<evidence type="ECO:0000313" key="3">
    <source>
        <dbReference type="EMBL" id="EGC38580.1"/>
    </source>
</evidence>
<feature type="transmembrane region" description="Helical" evidence="2">
    <location>
        <begin position="55"/>
        <end position="73"/>
    </location>
</feature>
<dbReference type="InParanoid" id="F0ZBR5"/>
<dbReference type="RefSeq" id="XP_003284859.1">
    <property type="nucleotide sequence ID" value="XM_003284811.1"/>
</dbReference>
<feature type="transmembrane region" description="Helical" evidence="2">
    <location>
        <begin position="197"/>
        <end position="222"/>
    </location>
</feature>
<dbReference type="OMA" id="FRSECEY"/>
<accession>F0ZBR5</accession>
<reference evidence="4" key="1">
    <citation type="journal article" date="2011" name="Genome Biol.">
        <title>Comparative genomics of the social amoebae Dictyostelium discoideum and Dictyostelium purpureum.</title>
        <authorList>
            <consortium name="US DOE Joint Genome Institute (JGI-PGF)"/>
            <person name="Sucgang R."/>
            <person name="Kuo A."/>
            <person name="Tian X."/>
            <person name="Salerno W."/>
            <person name="Parikh A."/>
            <person name="Feasley C.L."/>
            <person name="Dalin E."/>
            <person name="Tu H."/>
            <person name="Huang E."/>
            <person name="Barry K."/>
            <person name="Lindquist E."/>
            <person name="Shapiro H."/>
            <person name="Bruce D."/>
            <person name="Schmutz J."/>
            <person name="Salamov A."/>
            <person name="Fey P."/>
            <person name="Gaudet P."/>
            <person name="Anjard C."/>
            <person name="Babu M.M."/>
            <person name="Basu S."/>
            <person name="Bushmanova Y."/>
            <person name="van der Wel H."/>
            <person name="Katoh-Kurasawa M."/>
            <person name="Dinh C."/>
            <person name="Coutinho P.M."/>
            <person name="Saito T."/>
            <person name="Elias M."/>
            <person name="Schaap P."/>
            <person name="Kay R.R."/>
            <person name="Henrissat B."/>
            <person name="Eichinger L."/>
            <person name="Rivero F."/>
            <person name="Putnam N.H."/>
            <person name="West C.M."/>
            <person name="Loomis W.F."/>
            <person name="Chisholm R.L."/>
            <person name="Shaulsky G."/>
            <person name="Strassmann J.E."/>
            <person name="Queller D.C."/>
            <person name="Kuspa A."/>
            <person name="Grigoriev I.V."/>
        </authorList>
    </citation>
    <scope>NUCLEOTIDE SEQUENCE [LARGE SCALE GENOMIC DNA]</scope>
    <source>
        <strain evidence="4">QSDP1</strain>
    </source>
</reference>
<dbReference type="GeneID" id="10506965"/>
<evidence type="ECO:0000256" key="1">
    <source>
        <dbReference type="SAM" id="MobiDB-lite"/>
    </source>
</evidence>
<evidence type="ECO:0000256" key="2">
    <source>
        <dbReference type="SAM" id="Phobius"/>
    </source>
</evidence>
<dbReference type="Proteomes" id="UP000001064">
    <property type="component" value="Unassembled WGS sequence"/>
</dbReference>
<dbReference type="OrthoDB" id="21066at2759"/>
<name>F0ZBR5_DICPU</name>
<dbReference type="AlphaFoldDB" id="F0ZBR5"/>
<protein>
    <submittedName>
        <fullName evidence="3">Uncharacterized protein</fullName>
    </submittedName>
</protein>
<sequence length="282" mass="31788">MKIINIFRSECEYETYALISLIVGITLSIVCGVFNNDWHVFPSTISTLNSEFSDPSGRIFFGALLMAGILLLKSKNSEKKLPFKAINTLGTICILGIALFPTAQSSDIGNINKNIMISIHSTFAIILFFIIPLYKIIKSNSKSKRASFEHLKEINLCLLLSLVSFIGFIICQAIIWFQDTNDILRVPGSTPLEGKDYWILTHVLSFCFEILCVISVFIEYIIHVYEEYKLLSNENQVICNNSNNSSNSNNSKNNNIDNNNNKTGENKNNNMNNSMNNMIENI</sequence>
<dbReference type="KEGG" id="dpp:DICPUDRAFT_148690"/>
<keyword evidence="2" id="KW-0472">Membrane</keyword>
<keyword evidence="4" id="KW-1185">Reference proteome</keyword>
<dbReference type="EMBL" id="GL870973">
    <property type="protein sequence ID" value="EGC38580.1"/>
    <property type="molecule type" value="Genomic_DNA"/>
</dbReference>
<organism evidence="3 4">
    <name type="scientific">Dictyostelium purpureum</name>
    <name type="common">Slime mold</name>
    <dbReference type="NCBI Taxonomy" id="5786"/>
    <lineage>
        <taxon>Eukaryota</taxon>
        <taxon>Amoebozoa</taxon>
        <taxon>Evosea</taxon>
        <taxon>Eumycetozoa</taxon>
        <taxon>Dictyostelia</taxon>
        <taxon>Dictyosteliales</taxon>
        <taxon>Dictyosteliaceae</taxon>
        <taxon>Dictyostelium</taxon>
    </lineage>
</organism>